<comment type="caution">
    <text evidence="2">The sequence shown here is derived from an EMBL/GenBank/DDBJ whole genome shotgun (WGS) entry which is preliminary data.</text>
</comment>
<accession>A0A0C2NKH6</accession>
<sequence length="99" mass="11253">MEGNINVPELSENSNGRRTYKTKSNECRQHIINVISHNNSLTAVSRMFDVDLSTIHRIWKEYQLLGKNEKAPKNGNHAKELDKSQESILGDIVEDDCNA</sequence>
<dbReference type="EMBL" id="JWZT01000387">
    <property type="protein sequence ID" value="KII74502.1"/>
    <property type="molecule type" value="Genomic_DNA"/>
</dbReference>
<proteinExistence type="predicted"/>
<dbReference type="AlphaFoldDB" id="A0A0C2NKH6"/>
<reference evidence="2 3" key="1">
    <citation type="journal article" date="2014" name="Genome Biol. Evol.">
        <title>The genome of the myxosporean Thelohanellus kitauei shows adaptations to nutrient acquisition within its fish host.</title>
        <authorList>
            <person name="Yang Y."/>
            <person name="Xiong J."/>
            <person name="Zhou Z."/>
            <person name="Huo F."/>
            <person name="Miao W."/>
            <person name="Ran C."/>
            <person name="Liu Y."/>
            <person name="Zhang J."/>
            <person name="Feng J."/>
            <person name="Wang M."/>
            <person name="Wang M."/>
            <person name="Wang L."/>
            <person name="Yao B."/>
        </authorList>
    </citation>
    <scope>NUCLEOTIDE SEQUENCE [LARGE SCALE GENOMIC DNA]</scope>
    <source>
        <strain evidence="2">Wuqing</strain>
    </source>
</reference>
<keyword evidence="3" id="KW-1185">Reference proteome</keyword>
<feature type="region of interest" description="Disordered" evidence="1">
    <location>
        <begin position="1"/>
        <end position="22"/>
    </location>
</feature>
<protein>
    <submittedName>
        <fullName evidence="2">Uncharacterized protein</fullName>
    </submittedName>
</protein>
<dbReference type="Proteomes" id="UP000031668">
    <property type="component" value="Unassembled WGS sequence"/>
</dbReference>
<dbReference type="SUPFAM" id="SSF46689">
    <property type="entry name" value="Homeodomain-like"/>
    <property type="match status" value="1"/>
</dbReference>
<evidence type="ECO:0000313" key="3">
    <source>
        <dbReference type="Proteomes" id="UP000031668"/>
    </source>
</evidence>
<dbReference type="InterPro" id="IPR009057">
    <property type="entry name" value="Homeodomain-like_sf"/>
</dbReference>
<evidence type="ECO:0000256" key="1">
    <source>
        <dbReference type="SAM" id="MobiDB-lite"/>
    </source>
</evidence>
<evidence type="ECO:0000313" key="2">
    <source>
        <dbReference type="EMBL" id="KII74502.1"/>
    </source>
</evidence>
<gene>
    <name evidence="2" type="ORF">RF11_10577</name>
</gene>
<name>A0A0C2NKH6_THEKT</name>
<organism evidence="2 3">
    <name type="scientific">Thelohanellus kitauei</name>
    <name type="common">Myxosporean</name>
    <dbReference type="NCBI Taxonomy" id="669202"/>
    <lineage>
        <taxon>Eukaryota</taxon>
        <taxon>Metazoa</taxon>
        <taxon>Cnidaria</taxon>
        <taxon>Myxozoa</taxon>
        <taxon>Myxosporea</taxon>
        <taxon>Bivalvulida</taxon>
        <taxon>Platysporina</taxon>
        <taxon>Myxobolidae</taxon>
        <taxon>Thelohanellus</taxon>
    </lineage>
</organism>